<sequence>MIKDPDNPSLYFLQWTGMTVSGKPLAGVSISQYQSTPTIIDSGTVISRIPVNIYEPLRDAFVKAMSTRYPKAPSYSILDTCYYTKPRKTAMTNGRKKEGTMKILIGVPEVSMIFQGGAELKLRPQNVLIELENGVSCLAYAANYATNGLAIIGNTQQKTFRILYDVTNSKIGFAAGGCE</sequence>
<evidence type="ECO:0000256" key="1">
    <source>
        <dbReference type="ARBA" id="ARBA00007447"/>
    </source>
</evidence>
<proteinExistence type="inferred from homology"/>
<dbReference type="Gene3D" id="2.40.70.10">
    <property type="entry name" value="Acid Proteases"/>
    <property type="match status" value="1"/>
</dbReference>
<dbReference type="OrthoDB" id="2747330at2759"/>
<feature type="domain" description="Peptidase A1" evidence="2">
    <location>
        <begin position="1"/>
        <end position="174"/>
    </location>
</feature>
<accession>A0A7J6VAJ4</accession>
<dbReference type="Pfam" id="PF14541">
    <property type="entry name" value="TAXi_C"/>
    <property type="match status" value="1"/>
</dbReference>
<evidence type="ECO:0000313" key="4">
    <source>
        <dbReference type="Proteomes" id="UP000554482"/>
    </source>
</evidence>
<dbReference type="EMBL" id="JABWDY010036255">
    <property type="protein sequence ID" value="KAF5181382.1"/>
    <property type="molecule type" value="Genomic_DNA"/>
</dbReference>
<dbReference type="InterPro" id="IPR033121">
    <property type="entry name" value="PEPTIDASE_A1"/>
</dbReference>
<evidence type="ECO:0000259" key="2">
    <source>
        <dbReference type="PROSITE" id="PS51767"/>
    </source>
</evidence>
<dbReference type="PROSITE" id="PS51767">
    <property type="entry name" value="PEPTIDASE_A1"/>
    <property type="match status" value="1"/>
</dbReference>
<keyword evidence="3" id="KW-0378">Hydrolase</keyword>
<dbReference type="AlphaFoldDB" id="A0A7J6VAJ4"/>
<protein>
    <submittedName>
        <fullName evidence="3">Aspartyl protease family protein</fullName>
    </submittedName>
</protein>
<dbReference type="GO" id="GO:0004190">
    <property type="term" value="F:aspartic-type endopeptidase activity"/>
    <property type="evidence" value="ECO:0007669"/>
    <property type="project" value="InterPro"/>
</dbReference>
<organism evidence="3 4">
    <name type="scientific">Thalictrum thalictroides</name>
    <name type="common">Rue-anemone</name>
    <name type="synonym">Anemone thalictroides</name>
    <dbReference type="NCBI Taxonomy" id="46969"/>
    <lineage>
        <taxon>Eukaryota</taxon>
        <taxon>Viridiplantae</taxon>
        <taxon>Streptophyta</taxon>
        <taxon>Embryophyta</taxon>
        <taxon>Tracheophyta</taxon>
        <taxon>Spermatophyta</taxon>
        <taxon>Magnoliopsida</taxon>
        <taxon>Ranunculales</taxon>
        <taxon>Ranunculaceae</taxon>
        <taxon>Thalictroideae</taxon>
        <taxon>Thalictrum</taxon>
    </lineage>
</organism>
<reference evidence="3 4" key="1">
    <citation type="submission" date="2020-06" db="EMBL/GenBank/DDBJ databases">
        <title>Transcriptomic and genomic resources for Thalictrum thalictroides and T. hernandezii: Facilitating candidate gene discovery in an emerging model plant lineage.</title>
        <authorList>
            <person name="Arias T."/>
            <person name="Riano-Pachon D.M."/>
            <person name="Di Stilio V.S."/>
        </authorList>
    </citation>
    <scope>NUCLEOTIDE SEQUENCE [LARGE SCALE GENOMIC DNA]</scope>
    <source>
        <strain evidence="4">cv. WT478/WT964</strain>
        <tissue evidence="3">Leaves</tissue>
    </source>
</reference>
<comment type="similarity">
    <text evidence="1">Belongs to the peptidase A1 family.</text>
</comment>
<dbReference type="GO" id="GO:0006508">
    <property type="term" value="P:proteolysis"/>
    <property type="evidence" value="ECO:0007669"/>
    <property type="project" value="UniProtKB-KW"/>
</dbReference>
<name>A0A7J6VAJ4_THATH</name>
<dbReference type="Proteomes" id="UP000554482">
    <property type="component" value="Unassembled WGS sequence"/>
</dbReference>
<dbReference type="PANTHER" id="PTHR13683:SF809">
    <property type="entry name" value="PEPTIDASE A1 DOMAIN-CONTAINING PROTEIN"/>
    <property type="match status" value="1"/>
</dbReference>
<dbReference type="InterPro" id="IPR001461">
    <property type="entry name" value="Aspartic_peptidase_A1"/>
</dbReference>
<evidence type="ECO:0000313" key="3">
    <source>
        <dbReference type="EMBL" id="KAF5181382.1"/>
    </source>
</evidence>
<keyword evidence="4" id="KW-1185">Reference proteome</keyword>
<dbReference type="SUPFAM" id="SSF50630">
    <property type="entry name" value="Acid proteases"/>
    <property type="match status" value="1"/>
</dbReference>
<keyword evidence="3" id="KW-0645">Protease</keyword>
<gene>
    <name evidence="3" type="ORF">FRX31_029033</name>
</gene>
<dbReference type="InterPro" id="IPR021109">
    <property type="entry name" value="Peptidase_aspartic_dom_sf"/>
</dbReference>
<dbReference type="InterPro" id="IPR032799">
    <property type="entry name" value="TAXi_C"/>
</dbReference>
<comment type="caution">
    <text evidence="3">The sequence shown here is derived from an EMBL/GenBank/DDBJ whole genome shotgun (WGS) entry which is preliminary data.</text>
</comment>
<dbReference type="PANTHER" id="PTHR13683">
    <property type="entry name" value="ASPARTYL PROTEASES"/>
    <property type="match status" value="1"/>
</dbReference>